<dbReference type="Gene3D" id="3.40.50.300">
    <property type="entry name" value="P-loop containing nucleotide triphosphate hydrolases"/>
    <property type="match status" value="1"/>
</dbReference>
<dbReference type="CDD" id="cd18793">
    <property type="entry name" value="SF2_C_SNF"/>
    <property type="match status" value="1"/>
</dbReference>
<keyword evidence="1" id="KW-0378">Hydrolase</keyword>
<evidence type="ECO:0000256" key="1">
    <source>
        <dbReference type="ARBA" id="ARBA00022801"/>
    </source>
</evidence>
<keyword evidence="4" id="KW-0347">Helicase</keyword>
<dbReference type="PANTHER" id="PTHR10799">
    <property type="entry name" value="SNF2/RAD54 HELICASE FAMILY"/>
    <property type="match status" value="1"/>
</dbReference>
<sequence length="1041" mass="117049">MSLLHALWDGDGLVLWADGWRLADRQTPVEEPLVHPFALSRQELRHCLSNRQCLPQAPLKPVERLLSLPSRDLRRSRRRRSRSRNSSASEWEVWSGLPLLAGEAIPEQCQWWPWRIEGLKLAMADLPRWLGGLPLSGEHPDLGDELRWLAHLQRWCLSLMARGRWLPVVEAAGDHCHARWQPLLNREDDRYRLETMALHMPQVLLSGHDPLNTLACRRPEQQRLQVAGIVGALLDTQMRVAFTPLEEGLGDLLDSWQQALASTDGLLNSDGDGVERLQGATNHWRQGVTGQLAPARACLELQAPTPQQATTTKQGEEDHNHWQLRLGLQAAIDPGLWLDAEAIWAAGDNAVHIGEIPVEKPSQLLLEGLGRALSAFEPLERGLEGATPSSMSLTPAEAFVLVRTASRRLRDLGVGVKLPATLSGGLAGRMGLAIQADLPPESRGFSLGESLQWRWTLIIGGQPITLNQLERLSAQKSPLVNHSGQWVELRPGDVKAAEKFCLEEPRFSLEDALRLAGNNLETLQRLPVHRFEAGPRLQQVLEQYHHHKQPDPLPAPEGFRGQLRPYQERGLGWLAFLYRFGQGACLADDMGLGKTIQLLAFLQYLKVQKELKRPVLLACPTSVMTNWRREAQQFTPELRVIEHYGSRRPNTAAALAAALNGVDLVLTSYGLLQRDLAILGSYGWQGVVIDEAQAIKNPASKQSAAARELSRLGRKPCFCIALTGTPVENRVGEIWPLMNFLNPQVLGEEGFFRQRYRLPIERYGDMSSLRDLRRRVGPFILRRLKTDQSIISDLPEKIEINEWCGLSDEQRRLYSKTVDETFEAVARAPRGERHGRVLGLLTKLKQICNHPALVLQEQEVSRDFARRSAKLQRLEEILDELMAVGDRALLFTQFARWGHLLKKYLEQRFRGEVPFLHGGSSKAERQGMVDRFQQDPRGPQLFLLSLKAGGVGLNLTRASHVVHIDRWWNPAVENQATDRAYRIGQTNRVMVHKFITSGSLEENVDRMIREKARLAEDIIGGGEDWLAGLAIDDIKDLVSLT</sequence>
<dbReference type="PROSITE" id="PS51192">
    <property type="entry name" value="HELICASE_ATP_BIND_1"/>
    <property type="match status" value="1"/>
</dbReference>
<keyword evidence="4" id="KW-0067">ATP-binding</keyword>
<dbReference type="InterPro" id="IPR038718">
    <property type="entry name" value="SNF2-like_sf"/>
</dbReference>
<dbReference type="Pfam" id="PF00271">
    <property type="entry name" value="Helicase_C"/>
    <property type="match status" value="1"/>
</dbReference>
<dbReference type="Pfam" id="PF12419">
    <property type="entry name" value="DUF3670"/>
    <property type="match status" value="1"/>
</dbReference>
<accession>A0A6B1FB92</accession>
<dbReference type="InterPro" id="IPR001650">
    <property type="entry name" value="Helicase_C-like"/>
</dbReference>
<dbReference type="InterPro" id="IPR049730">
    <property type="entry name" value="SNF2/RAD54-like_C"/>
</dbReference>
<dbReference type="PROSITE" id="PS51194">
    <property type="entry name" value="HELICASE_CTER"/>
    <property type="match status" value="1"/>
</dbReference>
<dbReference type="GO" id="GO:0016787">
    <property type="term" value="F:hydrolase activity"/>
    <property type="evidence" value="ECO:0007669"/>
    <property type="project" value="UniProtKB-KW"/>
</dbReference>
<feature type="domain" description="Helicase ATP-binding" evidence="2">
    <location>
        <begin position="575"/>
        <end position="744"/>
    </location>
</feature>
<evidence type="ECO:0000313" key="4">
    <source>
        <dbReference type="EMBL" id="MYG38524.1"/>
    </source>
</evidence>
<dbReference type="InterPro" id="IPR014001">
    <property type="entry name" value="Helicase_ATP-bd"/>
</dbReference>
<protein>
    <submittedName>
        <fullName evidence="4">DEAD/DEAH box helicase</fullName>
    </submittedName>
</protein>
<dbReference type="GO" id="GO:0004386">
    <property type="term" value="F:helicase activity"/>
    <property type="evidence" value="ECO:0007669"/>
    <property type="project" value="UniProtKB-KW"/>
</dbReference>
<dbReference type="Gene3D" id="3.40.50.10810">
    <property type="entry name" value="Tandem AAA-ATPase domain"/>
    <property type="match status" value="1"/>
</dbReference>
<dbReference type="FunFam" id="3.40.50.300:FF:000533">
    <property type="entry name" value="Helicase, Snf2 family"/>
    <property type="match status" value="1"/>
</dbReference>
<dbReference type="Pfam" id="PF00176">
    <property type="entry name" value="SNF2-rel_dom"/>
    <property type="match status" value="1"/>
</dbReference>
<dbReference type="InterPro" id="IPR027417">
    <property type="entry name" value="P-loop_NTPase"/>
</dbReference>
<evidence type="ECO:0000259" key="3">
    <source>
        <dbReference type="PROSITE" id="PS51194"/>
    </source>
</evidence>
<dbReference type="InterPro" id="IPR022138">
    <property type="entry name" value="DUF3670"/>
</dbReference>
<dbReference type="SUPFAM" id="SSF52540">
    <property type="entry name" value="P-loop containing nucleoside triphosphate hydrolases"/>
    <property type="match status" value="2"/>
</dbReference>
<dbReference type="SMART" id="SM00490">
    <property type="entry name" value="HELICc"/>
    <property type="match status" value="1"/>
</dbReference>
<organism evidence="4">
    <name type="scientific">Synechococcus sp. SB0676_bin_10</name>
    <dbReference type="NCBI Taxonomy" id="2604869"/>
    <lineage>
        <taxon>Bacteria</taxon>
        <taxon>Bacillati</taxon>
        <taxon>Cyanobacteriota</taxon>
        <taxon>Cyanophyceae</taxon>
        <taxon>Synechococcales</taxon>
        <taxon>Synechococcaceae</taxon>
        <taxon>Synechococcus</taxon>
    </lineage>
</organism>
<dbReference type="AlphaFoldDB" id="A0A6B1FB92"/>
<dbReference type="EMBL" id="VYDO01000193">
    <property type="protein sequence ID" value="MYG38524.1"/>
    <property type="molecule type" value="Genomic_DNA"/>
</dbReference>
<comment type="caution">
    <text evidence="4">The sequence shown here is derived from an EMBL/GenBank/DDBJ whole genome shotgun (WGS) entry which is preliminary data.</text>
</comment>
<feature type="domain" description="Helicase C-terminal" evidence="3">
    <location>
        <begin position="873"/>
        <end position="1030"/>
    </location>
</feature>
<reference evidence="4" key="1">
    <citation type="submission" date="2019-09" db="EMBL/GenBank/DDBJ databases">
        <title>Characterisation of the sponge microbiome using genome-centric metagenomics.</title>
        <authorList>
            <person name="Engelberts J.P."/>
            <person name="Robbins S.J."/>
            <person name="De Goeij J.M."/>
            <person name="Aranda M."/>
            <person name="Bell S.C."/>
            <person name="Webster N.S."/>
        </authorList>
    </citation>
    <scope>NUCLEOTIDE SEQUENCE</scope>
    <source>
        <strain evidence="4">SB0676_bin_10</strain>
    </source>
</reference>
<proteinExistence type="predicted"/>
<dbReference type="CDD" id="cd18012">
    <property type="entry name" value="DEXQc_arch_SWI2_SNF2"/>
    <property type="match status" value="1"/>
</dbReference>
<dbReference type="GO" id="GO:0005524">
    <property type="term" value="F:ATP binding"/>
    <property type="evidence" value="ECO:0007669"/>
    <property type="project" value="InterPro"/>
</dbReference>
<gene>
    <name evidence="4" type="ORF">F4162_05975</name>
</gene>
<evidence type="ECO:0000259" key="2">
    <source>
        <dbReference type="PROSITE" id="PS51192"/>
    </source>
</evidence>
<dbReference type="SMART" id="SM00487">
    <property type="entry name" value="DEXDc"/>
    <property type="match status" value="1"/>
</dbReference>
<keyword evidence="4" id="KW-0547">Nucleotide-binding</keyword>
<name>A0A6B1FB92_9SYNE</name>
<dbReference type="InterPro" id="IPR000330">
    <property type="entry name" value="SNF2_N"/>
</dbReference>